<feature type="compositionally biased region" description="Polar residues" evidence="1">
    <location>
        <begin position="678"/>
        <end position="699"/>
    </location>
</feature>
<dbReference type="InterPro" id="IPR000719">
    <property type="entry name" value="Prot_kinase_dom"/>
</dbReference>
<dbReference type="SUPFAM" id="SSF56112">
    <property type="entry name" value="Protein kinase-like (PK-like)"/>
    <property type="match status" value="1"/>
</dbReference>
<dbReference type="Gene3D" id="1.25.10.10">
    <property type="entry name" value="Leucine-rich Repeat Variant"/>
    <property type="match status" value="1"/>
</dbReference>
<dbReference type="Gene3D" id="3.30.200.20">
    <property type="entry name" value="Phosphorylase Kinase, domain 1"/>
    <property type="match status" value="1"/>
</dbReference>
<dbReference type="InterPro" id="IPR011009">
    <property type="entry name" value="Kinase-like_dom_sf"/>
</dbReference>
<keyword evidence="4" id="KW-1185">Reference proteome</keyword>
<dbReference type="InterPro" id="IPR011989">
    <property type="entry name" value="ARM-like"/>
</dbReference>
<dbReference type="PANTHER" id="PTHR12984:SF6">
    <property type="entry name" value="SCY1-LIKE PROTEIN 2"/>
    <property type="match status" value="1"/>
</dbReference>
<dbReference type="EMBL" id="BLZA01000028">
    <property type="protein sequence ID" value="GHJ88076.1"/>
    <property type="molecule type" value="Genomic_DNA"/>
</dbReference>
<dbReference type="Gene3D" id="1.10.510.10">
    <property type="entry name" value="Transferase(Phosphotransferase) domain 1"/>
    <property type="match status" value="1"/>
</dbReference>
<feature type="region of interest" description="Disordered" evidence="1">
    <location>
        <begin position="639"/>
        <end position="705"/>
    </location>
</feature>
<reference evidence="3" key="1">
    <citation type="submission" date="2020-07" db="EMBL/GenBank/DDBJ databases">
        <title>Draft Genome Sequence of a Deep-Sea Yeast, Naganishia (Cryptococcus) liquefaciens strain N6.</title>
        <authorList>
            <person name="Han Y.W."/>
            <person name="Kajitani R."/>
            <person name="Morimoto H."/>
            <person name="Parhat M."/>
            <person name="Tsubouchi H."/>
            <person name="Bakenova O."/>
            <person name="Ogata M."/>
            <person name="Argunhan B."/>
            <person name="Aoki R."/>
            <person name="Kajiwara S."/>
            <person name="Itoh T."/>
            <person name="Iwasaki H."/>
        </authorList>
    </citation>
    <scope>NUCLEOTIDE SEQUENCE</scope>
    <source>
        <strain evidence="3">N6</strain>
    </source>
</reference>
<dbReference type="CDD" id="cd14011">
    <property type="entry name" value="PK_SCY1_like"/>
    <property type="match status" value="1"/>
</dbReference>
<proteinExistence type="predicted"/>
<protein>
    <recommendedName>
        <fullName evidence="2">Protein kinase domain-containing protein</fullName>
    </recommendedName>
</protein>
<dbReference type="SMART" id="SM00220">
    <property type="entry name" value="S_TKc"/>
    <property type="match status" value="1"/>
</dbReference>
<evidence type="ECO:0000313" key="4">
    <source>
        <dbReference type="Proteomes" id="UP000620104"/>
    </source>
</evidence>
<feature type="region of interest" description="Disordered" evidence="1">
    <location>
        <begin position="786"/>
        <end position="844"/>
    </location>
</feature>
<feature type="compositionally biased region" description="Low complexity" evidence="1">
    <location>
        <begin position="791"/>
        <end position="805"/>
    </location>
</feature>
<dbReference type="GO" id="GO:0004672">
    <property type="term" value="F:protein kinase activity"/>
    <property type="evidence" value="ECO:0007669"/>
    <property type="project" value="InterPro"/>
</dbReference>
<dbReference type="SUPFAM" id="SSF48371">
    <property type="entry name" value="ARM repeat"/>
    <property type="match status" value="1"/>
</dbReference>
<dbReference type="Proteomes" id="UP000620104">
    <property type="component" value="Unassembled WGS sequence"/>
</dbReference>
<evidence type="ECO:0000256" key="1">
    <source>
        <dbReference type="SAM" id="MobiDB-lite"/>
    </source>
</evidence>
<dbReference type="PANTHER" id="PTHR12984">
    <property type="entry name" value="SCY1-RELATED S/T PROTEIN KINASE-LIKE"/>
    <property type="match status" value="1"/>
</dbReference>
<comment type="caution">
    <text evidence="3">The sequence shown here is derived from an EMBL/GenBank/DDBJ whole genome shotgun (WGS) entry which is preliminary data.</text>
</comment>
<organism evidence="3 4">
    <name type="scientific">Naganishia liquefaciens</name>
    <dbReference type="NCBI Taxonomy" id="104408"/>
    <lineage>
        <taxon>Eukaryota</taxon>
        <taxon>Fungi</taxon>
        <taxon>Dikarya</taxon>
        <taxon>Basidiomycota</taxon>
        <taxon>Agaricomycotina</taxon>
        <taxon>Tremellomycetes</taxon>
        <taxon>Filobasidiales</taxon>
        <taxon>Filobasidiaceae</taxon>
        <taxon>Naganishia</taxon>
    </lineage>
</organism>
<dbReference type="Pfam" id="PF00069">
    <property type="entry name" value="Pkinase"/>
    <property type="match status" value="1"/>
</dbReference>
<accession>A0A8H3YHZ4</accession>
<dbReference type="InterPro" id="IPR051177">
    <property type="entry name" value="CIK-Related_Protein"/>
</dbReference>
<gene>
    <name evidence="3" type="ORF">NliqN6_4478</name>
</gene>
<dbReference type="PROSITE" id="PS50011">
    <property type="entry name" value="PROTEIN_KINASE_DOM"/>
    <property type="match status" value="1"/>
</dbReference>
<dbReference type="InterPro" id="IPR016024">
    <property type="entry name" value="ARM-type_fold"/>
</dbReference>
<evidence type="ECO:0000259" key="2">
    <source>
        <dbReference type="PROSITE" id="PS50011"/>
    </source>
</evidence>
<dbReference type="OrthoDB" id="79687at2759"/>
<name>A0A8H3YHZ4_9TREE</name>
<dbReference type="GO" id="GO:0005524">
    <property type="term" value="F:ATP binding"/>
    <property type="evidence" value="ECO:0007669"/>
    <property type="project" value="InterPro"/>
</dbReference>
<sequence>MAANMLAAATSTLGYLAGAKSSALSAYAIQGAGAGHAGQGERAVRVGVWKVMRAKHRTTGREVSVWVGEKRAGPAQAEVVERMKREATSLSKLRHPDLLHMIEPLEETRSELTFVTEPIVDSLNGVVQRIIGDSRNRRGEEELDEVEIQKGLLQLARALGFLHTQAKLVHLNINPDAILINTKGDWKLSGLTMTAALGGQGASAAYVYPDFDSRLPPQVQWKFDYLAPEYALDSTLSPANDLYSLGCLLYAVHLGGSPPFKTHNSMQGLRECVERELVTGRWKGGAKWAGASADLKDLLGKLVTRSPQTRISLASLASHPYFSSLAISTLNFLDPTNFASKSREEKATFLKGLLRVLPGFSEKLRRRKLLPGLLDEMKDHYLLPFLLPNVFEICKSVSTEEFAAVLPKLQPLFALRDSPQNLIALLESLPLFKEKTTSQQFKDDVMPLIYNSLECENPPVQEKALKAIPSFCEALPYDVLEQILLVKVAILFTKTRILSVKVCTLECFLAMVPILTQTVLTQKLVPLLAKIRTKEPSVMMATLNVHEAMGMKVDREAVAGLVLPQLWMMSMGPLLSVDQFNKFMSVIKSLGARVEREHIEHLRAVRKAEAQTASLGMQNTGWELGHESTEVDFETLVGRSSASTPRGVENGASTSMLDDWGNDMDWLQPKADPVPSFNALSVQPTHAPNLSRTSTTSSAKLKARPVPASRFDATAFPPDPISVASIPPPAIAPVPAPTPSTIPPSLAPMVPSPRNAVPAPVSGPNYNISLAPQPAAPSYMVSPAFGTSSGPTWPTSAPALTPTLPVSKPAPPGFSSGVLQPDVKPSWKPTASKTADWGDFDPLK</sequence>
<dbReference type="AlphaFoldDB" id="A0A8H3YHZ4"/>
<evidence type="ECO:0000313" key="3">
    <source>
        <dbReference type="EMBL" id="GHJ88076.1"/>
    </source>
</evidence>
<feature type="domain" description="Protein kinase" evidence="2">
    <location>
        <begin position="26"/>
        <end position="322"/>
    </location>
</feature>